<comment type="caution">
    <text evidence="2">The sequence shown here is derived from an EMBL/GenBank/DDBJ whole genome shotgun (WGS) entry which is preliminary data.</text>
</comment>
<reference evidence="2 3" key="1">
    <citation type="journal article" date="2024" name="BMC Genomics">
        <title>De novo assembly and annotation of Popillia japonica's genome with initial clues to its potential as an invasive pest.</title>
        <authorList>
            <person name="Cucini C."/>
            <person name="Boschi S."/>
            <person name="Funari R."/>
            <person name="Cardaioli E."/>
            <person name="Iannotti N."/>
            <person name="Marturano G."/>
            <person name="Paoli F."/>
            <person name="Bruttini M."/>
            <person name="Carapelli A."/>
            <person name="Frati F."/>
            <person name="Nardi F."/>
        </authorList>
    </citation>
    <scope>NUCLEOTIDE SEQUENCE [LARGE SCALE GENOMIC DNA]</scope>
    <source>
        <strain evidence="2">DMR45628</strain>
    </source>
</reference>
<proteinExistence type="predicted"/>
<feature type="region of interest" description="Disordered" evidence="1">
    <location>
        <begin position="1"/>
        <end position="33"/>
    </location>
</feature>
<dbReference type="EMBL" id="JASPKY010000238">
    <property type="protein sequence ID" value="KAK9717582.1"/>
    <property type="molecule type" value="Genomic_DNA"/>
</dbReference>
<sequence>MLNCWWETSSDAADVDTGADGELPSAPRHEETPLKSTAKPCLTFYERKRCSVICYRHPPYTKDKPQTSLSLSHAVQLYPGRDGADDRRNYLTLGGEG</sequence>
<accession>A0AAW1KEJ5</accession>
<feature type="compositionally biased region" description="Polar residues" evidence="1">
    <location>
        <begin position="1"/>
        <end position="11"/>
    </location>
</feature>
<evidence type="ECO:0000313" key="3">
    <source>
        <dbReference type="Proteomes" id="UP001458880"/>
    </source>
</evidence>
<dbReference type="Proteomes" id="UP001458880">
    <property type="component" value="Unassembled WGS sequence"/>
</dbReference>
<name>A0AAW1KEJ5_POPJA</name>
<gene>
    <name evidence="2" type="ORF">QE152_g23662</name>
</gene>
<evidence type="ECO:0000313" key="2">
    <source>
        <dbReference type="EMBL" id="KAK9717582.1"/>
    </source>
</evidence>
<keyword evidence="3" id="KW-1185">Reference proteome</keyword>
<protein>
    <submittedName>
        <fullName evidence="2">Uncharacterized protein</fullName>
    </submittedName>
</protein>
<evidence type="ECO:0000256" key="1">
    <source>
        <dbReference type="SAM" id="MobiDB-lite"/>
    </source>
</evidence>
<dbReference type="AlphaFoldDB" id="A0AAW1KEJ5"/>
<organism evidence="2 3">
    <name type="scientific">Popillia japonica</name>
    <name type="common">Japanese beetle</name>
    <dbReference type="NCBI Taxonomy" id="7064"/>
    <lineage>
        <taxon>Eukaryota</taxon>
        <taxon>Metazoa</taxon>
        <taxon>Ecdysozoa</taxon>
        <taxon>Arthropoda</taxon>
        <taxon>Hexapoda</taxon>
        <taxon>Insecta</taxon>
        <taxon>Pterygota</taxon>
        <taxon>Neoptera</taxon>
        <taxon>Endopterygota</taxon>
        <taxon>Coleoptera</taxon>
        <taxon>Polyphaga</taxon>
        <taxon>Scarabaeiformia</taxon>
        <taxon>Scarabaeidae</taxon>
        <taxon>Rutelinae</taxon>
        <taxon>Popillia</taxon>
    </lineage>
</organism>